<dbReference type="EMBL" id="JBHSGI010000002">
    <property type="protein sequence ID" value="MFC4667772.1"/>
    <property type="molecule type" value="Genomic_DNA"/>
</dbReference>
<dbReference type="Proteomes" id="UP001595973">
    <property type="component" value="Unassembled WGS sequence"/>
</dbReference>
<comment type="caution">
    <text evidence="1">The sequence shown here is derived from an EMBL/GenBank/DDBJ whole genome shotgun (WGS) entry which is preliminary data.</text>
</comment>
<organism evidence="1 2">
    <name type="scientific">Seohaeicola nanhaiensis</name>
    <dbReference type="NCBI Taxonomy" id="1387282"/>
    <lineage>
        <taxon>Bacteria</taxon>
        <taxon>Pseudomonadati</taxon>
        <taxon>Pseudomonadota</taxon>
        <taxon>Alphaproteobacteria</taxon>
        <taxon>Rhodobacterales</taxon>
        <taxon>Roseobacteraceae</taxon>
        <taxon>Seohaeicola</taxon>
    </lineage>
</organism>
<evidence type="ECO:0000313" key="2">
    <source>
        <dbReference type="Proteomes" id="UP001595973"/>
    </source>
</evidence>
<protein>
    <recommendedName>
        <fullName evidence="3">Bro-N domain-containing protein</fullName>
    </recommendedName>
</protein>
<name>A0ABV9KCE7_9RHOB</name>
<gene>
    <name evidence="1" type="ORF">ACFO5X_04335</name>
</gene>
<reference evidence="2" key="1">
    <citation type="journal article" date="2019" name="Int. J. Syst. Evol. Microbiol.">
        <title>The Global Catalogue of Microorganisms (GCM) 10K type strain sequencing project: providing services to taxonomists for standard genome sequencing and annotation.</title>
        <authorList>
            <consortium name="The Broad Institute Genomics Platform"/>
            <consortium name="The Broad Institute Genome Sequencing Center for Infectious Disease"/>
            <person name="Wu L."/>
            <person name="Ma J."/>
        </authorList>
    </citation>
    <scope>NUCLEOTIDE SEQUENCE [LARGE SCALE GENOMIC DNA]</scope>
    <source>
        <strain evidence="2">CGMCC 4.7283</strain>
    </source>
</reference>
<proteinExistence type="predicted"/>
<sequence>MTDVTPPPVADVAIKLRRSKDFEILARVICMNGEMPSVALATQDFGALIRKKRISNAEFNKFTAMARADARMFDGLNFTLAVRFSCADMPMTALMRSWISDVLMREEIRPKSKGGRYKRLSEMHNYSFVQLVSMAMKFGLKATRSSATRPSSACDAVVIALADFGHHVTYDAVAKHWSKRAENSI</sequence>
<evidence type="ECO:0000313" key="1">
    <source>
        <dbReference type="EMBL" id="MFC4667772.1"/>
    </source>
</evidence>
<accession>A0ABV9KCE7</accession>
<evidence type="ECO:0008006" key="3">
    <source>
        <dbReference type="Google" id="ProtNLM"/>
    </source>
</evidence>
<keyword evidence="2" id="KW-1185">Reference proteome</keyword>
<dbReference type="RefSeq" id="WP_380716006.1">
    <property type="nucleotide sequence ID" value="NZ_JBHSGI010000002.1"/>
</dbReference>